<organism evidence="1 2">
    <name type="scientific">Vibrio splendidus</name>
    <dbReference type="NCBI Taxonomy" id="29497"/>
    <lineage>
        <taxon>Bacteria</taxon>
        <taxon>Pseudomonadati</taxon>
        <taxon>Pseudomonadota</taxon>
        <taxon>Gammaproteobacteria</taxon>
        <taxon>Vibrionales</taxon>
        <taxon>Vibrionaceae</taxon>
        <taxon>Vibrio</taxon>
    </lineage>
</organism>
<reference evidence="2" key="1">
    <citation type="submission" date="2016-07" db="EMBL/GenBank/DDBJ databases">
        <title>Nontailed viruses are major unrecognized killers of bacteria in the ocean.</title>
        <authorList>
            <person name="Kauffman K."/>
            <person name="Hussain F."/>
            <person name="Yang J."/>
            <person name="Arevalo P."/>
            <person name="Brown J."/>
            <person name="Cutler M."/>
            <person name="Kelly L."/>
            <person name="Polz M.F."/>
        </authorList>
    </citation>
    <scope>NUCLEOTIDE SEQUENCE [LARGE SCALE GENOMIC DNA]</scope>
    <source>
        <strain evidence="2">10N.261.48.B5</strain>
    </source>
</reference>
<dbReference type="EMBL" id="MCZF01000174">
    <property type="protein sequence ID" value="PMM49954.1"/>
    <property type="molecule type" value="Genomic_DNA"/>
</dbReference>
<evidence type="ECO:0000313" key="2">
    <source>
        <dbReference type="Proteomes" id="UP000235533"/>
    </source>
</evidence>
<comment type="caution">
    <text evidence="1">The sequence shown here is derived from an EMBL/GenBank/DDBJ whole genome shotgun (WGS) entry which is preliminary data.</text>
</comment>
<accession>A0A2N7JPU8</accession>
<proteinExistence type="predicted"/>
<protein>
    <submittedName>
        <fullName evidence="1">Uncharacterized protein</fullName>
    </submittedName>
</protein>
<evidence type="ECO:0000313" key="1">
    <source>
        <dbReference type="EMBL" id="PMM49954.1"/>
    </source>
</evidence>
<gene>
    <name evidence="1" type="ORF">BCT54_24650</name>
</gene>
<name>A0A2N7JPU8_VIBSP</name>
<dbReference type="Proteomes" id="UP000235533">
    <property type="component" value="Unassembled WGS sequence"/>
</dbReference>
<sequence length="65" mass="7604">MKRNEPPHMAASVISFKKLTVLISDCVKHRLWIKAMYYTNLDVNTVQLLVIILITQLTVKQEHIR</sequence>
<dbReference type="AlphaFoldDB" id="A0A2N7JPU8"/>